<dbReference type="PANTHER" id="PTHR43280:SF33">
    <property type="entry name" value="HTH-TYPE TRANSCRIPTIONAL REGULATOR APPY-RELATED"/>
    <property type="match status" value="1"/>
</dbReference>
<dbReference type="InterPro" id="IPR018060">
    <property type="entry name" value="HTH_AraC"/>
</dbReference>
<dbReference type="InterPro" id="IPR020449">
    <property type="entry name" value="Tscrpt_reg_AraC-type_HTH"/>
</dbReference>
<feature type="domain" description="HTH araC/xylS-type" evidence="4">
    <location>
        <begin position="149"/>
        <end position="246"/>
    </location>
</feature>
<dbReference type="GO" id="GO:0043565">
    <property type="term" value="F:sequence-specific DNA binding"/>
    <property type="evidence" value="ECO:0007669"/>
    <property type="project" value="InterPro"/>
</dbReference>
<dbReference type="PROSITE" id="PS00041">
    <property type="entry name" value="HTH_ARAC_FAMILY_1"/>
    <property type="match status" value="1"/>
</dbReference>
<keyword evidence="6" id="KW-1185">Reference proteome</keyword>
<evidence type="ECO:0000256" key="3">
    <source>
        <dbReference type="ARBA" id="ARBA00023163"/>
    </source>
</evidence>
<evidence type="ECO:0000256" key="1">
    <source>
        <dbReference type="ARBA" id="ARBA00023015"/>
    </source>
</evidence>
<dbReference type="SUPFAM" id="SSF46689">
    <property type="entry name" value="Homeodomain-like"/>
    <property type="match status" value="1"/>
</dbReference>
<dbReference type="InterPro" id="IPR009057">
    <property type="entry name" value="Homeodomain-like_sf"/>
</dbReference>
<sequence length="251" mass="29075">MNIHNLKDTNTCYLLLSCEESFSFESEDKYELIGSDTIILTNNENRKYFPSSNIHEIPIKQSLMHDLIGFLSGRNLKLVSRNKIADYHSADFCVHDIFFRTIDLSHSQDQSDQEESKFVTHILMLLSYFFDQSQLLSYLLRAVRHITCLQVEAIIESCPSKNWKLTDIANELYMSASGLKRKLREEGTCYKQILIKSRLELAKKLLESKNISIFDVACKCGFSNTSYFISVFKKYYSITPSCYSKGIYHCI</sequence>
<dbReference type="Proteomes" id="UP000078431">
    <property type="component" value="Unassembled WGS sequence"/>
</dbReference>
<dbReference type="GO" id="GO:0003700">
    <property type="term" value="F:DNA-binding transcription factor activity"/>
    <property type="evidence" value="ECO:0007669"/>
    <property type="project" value="InterPro"/>
</dbReference>
<dbReference type="PANTHER" id="PTHR43280">
    <property type="entry name" value="ARAC-FAMILY TRANSCRIPTIONAL REGULATOR"/>
    <property type="match status" value="1"/>
</dbReference>
<dbReference type="InterPro" id="IPR018062">
    <property type="entry name" value="HTH_AraC-typ_CS"/>
</dbReference>
<organism evidence="5 6">
    <name type="scientific">Obesumbacterium proteus ATCC 12841</name>
    <dbReference type="NCBI Taxonomy" id="1354268"/>
    <lineage>
        <taxon>Bacteria</taxon>
        <taxon>Pseudomonadati</taxon>
        <taxon>Pseudomonadota</taxon>
        <taxon>Gammaproteobacteria</taxon>
        <taxon>Enterobacterales</taxon>
        <taxon>Hafniaceae</taxon>
        <taxon>Obesumbacterium</taxon>
    </lineage>
</organism>
<keyword evidence="3" id="KW-0804">Transcription</keyword>
<keyword evidence="2" id="KW-0238">DNA-binding</keyword>
<dbReference type="Pfam" id="PF12833">
    <property type="entry name" value="HTH_18"/>
    <property type="match status" value="1"/>
</dbReference>
<name>A0AA91EM13_9GAMM</name>
<dbReference type="Gene3D" id="1.10.10.60">
    <property type="entry name" value="Homeodomain-like"/>
    <property type="match status" value="1"/>
</dbReference>
<evidence type="ECO:0000256" key="2">
    <source>
        <dbReference type="ARBA" id="ARBA00023125"/>
    </source>
</evidence>
<keyword evidence="1" id="KW-0805">Transcription regulation</keyword>
<proteinExistence type="predicted"/>
<dbReference type="SMART" id="SM00342">
    <property type="entry name" value="HTH_ARAC"/>
    <property type="match status" value="1"/>
</dbReference>
<reference evidence="5 6" key="1">
    <citation type="submission" date="2016-04" db="EMBL/GenBank/DDBJ databases">
        <title>ATOL: Assembling a taxonomically balanced genome-scale reconstruction of the evolutionary history of the Enterobacteriaceae.</title>
        <authorList>
            <person name="Plunkett G.III."/>
            <person name="Neeno-Eckwall E.C."/>
            <person name="Glasner J.D."/>
            <person name="Perna N.T."/>
        </authorList>
    </citation>
    <scope>NUCLEOTIDE SEQUENCE [LARGE SCALE GENOMIC DNA]</scope>
    <source>
        <strain evidence="5 6">ATCC 12841</strain>
    </source>
</reference>
<dbReference type="PROSITE" id="PS01124">
    <property type="entry name" value="HTH_ARAC_FAMILY_2"/>
    <property type="match status" value="1"/>
</dbReference>
<gene>
    <name evidence="5" type="ORF">M993_00286</name>
</gene>
<dbReference type="EMBL" id="LXEX01000005">
    <property type="protein sequence ID" value="OAT60812.1"/>
    <property type="molecule type" value="Genomic_DNA"/>
</dbReference>
<dbReference type="GeneID" id="78453041"/>
<evidence type="ECO:0000259" key="4">
    <source>
        <dbReference type="PROSITE" id="PS01124"/>
    </source>
</evidence>
<dbReference type="PRINTS" id="PR00032">
    <property type="entry name" value="HTHARAC"/>
</dbReference>
<dbReference type="AlphaFoldDB" id="A0AA91EM13"/>
<evidence type="ECO:0000313" key="6">
    <source>
        <dbReference type="Proteomes" id="UP000078431"/>
    </source>
</evidence>
<evidence type="ECO:0000313" key="5">
    <source>
        <dbReference type="EMBL" id="OAT60812.1"/>
    </source>
</evidence>
<dbReference type="RefSeq" id="WP_052958315.1">
    <property type="nucleotide sequence ID" value="NZ_LXEX01000005.1"/>
</dbReference>
<accession>A0AA91EM13</accession>
<comment type="caution">
    <text evidence="5">The sequence shown here is derived from an EMBL/GenBank/DDBJ whole genome shotgun (WGS) entry which is preliminary data.</text>
</comment>
<protein>
    <submittedName>
        <fullName evidence="5">GadW family HTH-type transcriptional regulator</fullName>
    </submittedName>
</protein>